<comment type="caution">
    <text evidence="9">The sequence shown here is derived from an EMBL/GenBank/DDBJ whole genome shotgun (WGS) entry which is preliminary data.</text>
</comment>
<dbReference type="PANTHER" id="PTHR42718">
    <property type="entry name" value="MAJOR FACILITATOR SUPERFAMILY MULTIDRUG TRANSPORTER MFSC"/>
    <property type="match status" value="1"/>
</dbReference>
<evidence type="ECO:0000256" key="5">
    <source>
        <dbReference type="ARBA" id="ARBA00022989"/>
    </source>
</evidence>
<proteinExistence type="predicted"/>
<dbReference type="PROSITE" id="PS50850">
    <property type="entry name" value="MFS"/>
    <property type="match status" value="1"/>
</dbReference>
<dbReference type="Gene3D" id="1.20.1250.20">
    <property type="entry name" value="MFS general substrate transporter like domains"/>
    <property type="match status" value="1"/>
</dbReference>
<comment type="subcellular location">
    <subcellularLocation>
        <location evidence="1">Cell membrane</location>
        <topology evidence="1">Multi-pass membrane protein</topology>
    </subcellularLocation>
</comment>
<dbReference type="AlphaFoldDB" id="A0A0R2AXG3"/>
<keyword evidence="5 7" id="KW-1133">Transmembrane helix</keyword>
<dbReference type="EMBL" id="AYYQ01000036">
    <property type="protein sequence ID" value="KRM67564.1"/>
    <property type="molecule type" value="Genomic_DNA"/>
</dbReference>
<feature type="transmembrane region" description="Helical" evidence="7">
    <location>
        <begin position="415"/>
        <end position="438"/>
    </location>
</feature>
<keyword evidence="2" id="KW-0813">Transport</keyword>
<dbReference type="SUPFAM" id="SSF103473">
    <property type="entry name" value="MFS general substrate transporter"/>
    <property type="match status" value="1"/>
</dbReference>
<dbReference type="PATRIC" id="fig|1423781.4.peg.733"/>
<dbReference type="GO" id="GO:0022857">
    <property type="term" value="F:transmembrane transporter activity"/>
    <property type="evidence" value="ECO:0007669"/>
    <property type="project" value="InterPro"/>
</dbReference>
<evidence type="ECO:0000256" key="1">
    <source>
        <dbReference type="ARBA" id="ARBA00004651"/>
    </source>
</evidence>
<dbReference type="RefSeq" id="WP_056967034.1">
    <property type="nucleotide sequence ID" value="NZ_AYYQ01000036.1"/>
</dbReference>
<keyword evidence="6 7" id="KW-0472">Membrane</keyword>
<feature type="transmembrane region" description="Helical" evidence="7">
    <location>
        <begin position="74"/>
        <end position="94"/>
    </location>
</feature>
<evidence type="ECO:0000256" key="6">
    <source>
        <dbReference type="ARBA" id="ARBA00023136"/>
    </source>
</evidence>
<feature type="transmembrane region" description="Helical" evidence="7">
    <location>
        <begin position="12"/>
        <end position="32"/>
    </location>
</feature>
<evidence type="ECO:0000256" key="4">
    <source>
        <dbReference type="ARBA" id="ARBA00022692"/>
    </source>
</evidence>
<dbReference type="InterPro" id="IPR036259">
    <property type="entry name" value="MFS_trans_sf"/>
</dbReference>
<feature type="transmembrane region" description="Helical" evidence="7">
    <location>
        <begin position="195"/>
        <end position="213"/>
    </location>
</feature>
<reference evidence="9 10" key="1">
    <citation type="journal article" date="2015" name="Genome Announc.">
        <title>Expanding the biotechnology potential of lactobacilli through comparative genomics of 213 strains and associated genera.</title>
        <authorList>
            <person name="Sun Z."/>
            <person name="Harris H.M."/>
            <person name="McCann A."/>
            <person name="Guo C."/>
            <person name="Argimon S."/>
            <person name="Zhang W."/>
            <person name="Yang X."/>
            <person name="Jeffery I.B."/>
            <person name="Cooney J.C."/>
            <person name="Kagawa T.F."/>
            <person name="Liu W."/>
            <person name="Song Y."/>
            <person name="Salvetti E."/>
            <person name="Wrobel A."/>
            <person name="Rasinkangas P."/>
            <person name="Parkhill J."/>
            <person name="Rea M.C."/>
            <person name="O'Sullivan O."/>
            <person name="Ritari J."/>
            <person name="Douillard F.P."/>
            <person name="Paul Ross R."/>
            <person name="Yang R."/>
            <person name="Briner A.E."/>
            <person name="Felis G.E."/>
            <person name="de Vos W.M."/>
            <person name="Barrangou R."/>
            <person name="Klaenhammer T.R."/>
            <person name="Caufield P.W."/>
            <person name="Cui Y."/>
            <person name="Zhang H."/>
            <person name="O'Toole P.W."/>
        </authorList>
    </citation>
    <scope>NUCLEOTIDE SEQUENCE [LARGE SCALE GENOMIC DNA]</scope>
    <source>
        <strain evidence="9 10">DSM 23829</strain>
    </source>
</reference>
<feature type="transmembrane region" description="Helical" evidence="7">
    <location>
        <begin position="100"/>
        <end position="122"/>
    </location>
</feature>
<gene>
    <name evidence="9" type="ORF">FD06_GL000715</name>
</gene>
<keyword evidence="3" id="KW-1003">Cell membrane</keyword>
<keyword evidence="4 7" id="KW-0812">Transmembrane</keyword>
<feature type="transmembrane region" description="Helical" evidence="7">
    <location>
        <begin position="286"/>
        <end position="308"/>
    </location>
</feature>
<accession>A0A0R2AXG3</accession>
<evidence type="ECO:0000256" key="7">
    <source>
        <dbReference type="SAM" id="Phobius"/>
    </source>
</evidence>
<dbReference type="CDD" id="cd17321">
    <property type="entry name" value="MFS_MMR_MDR_like"/>
    <property type="match status" value="1"/>
</dbReference>
<feature type="domain" description="Major facilitator superfamily (MFS) profile" evidence="8">
    <location>
        <begin position="9"/>
        <end position="441"/>
    </location>
</feature>
<name>A0A0R2AXG3_9LACO</name>
<evidence type="ECO:0000313" key="9">
    <source>
        <dbReference type="EMBL" id="KRM67564.1"/>
    </source>
</evidence>
<dbReference type="InterPro" id="IPR020846">
    <property type="entry name" value="MFS_dom"/>
</dbReference>
<feature type="transmembrane region" description="Helical" evidence="7">
    <location>
        <begin position="219"/>
        <end position="235"/>
    </location>
</feature>
<protein>
    <submittedName>
        <fullName evidence="9">Major facilitator superfamily permease</fullName>
    </submittedName>
</protein>
<feature type="transmembrane region" description="Helical" evidence="7">
    <location>
        <begin position="256"/>
        <end position="274"/>
    </location>
</feature>
<feature type="transmembrane region" description="Helical" evidence="7">
    <location>
        <begin position="389"/>
        <end position="409"/>
    </location>
</feature>
<dbReference type="OrthoDB" id="2414439at2"/>
<evidence type="ECO:0000259" key="8">
    <source>
        <dbReference type="PROSITE" id="PS50850"/>
    </source>
</evidence>
<feature type="transmembrane region" description="Helical" evidence="7">
    <location>
        <begin position="344"/>
        <end position="368"/>
    </location>
</feature>
<dbReference type="PRINTS" id="PR01036">
    <property type="entry name" value="TCRTETB"/>
</dbReference>
<feature type="transmembrane region" description="Helical" evidence="7">
    <location>
        <begin position="320"/>
        <end position="338"/>
    </location>
</feature>
<dbReference type="STRING" id="1423781.FD06_GL000715"/>
<dbReference type="Gene3D" id="1.20.1720.10">
    <property type="entry name" value="Multidrug resistance protein D"/>
    <property type="match status" value="1"/>
</dbReference>
<dbReference type="GO" id="GO:0005886">
    <property type="term" value="C:plasma membrane"/>
    <property type="evidence" value="ECO:0007669"/>
    <property type="project" value="UniProtKB-SubCell"/>
</dbReference>
<dbReference type="PANTHER" id="PTHR42718:SF46">
    <property type="entry name" value="BLR6921 PROTEIN"/>
    <property type="match status" value="1"/>
</dbReference>
<evidence type="ECO:0000256" key="2">
    <source>
        <dbReference type="ARBA" id="ARBA00022448"/>
    </source>
</evidence>
<organism evidence="9 10">
    <name type="scientific">Apilactobacillus ozensis DSM 23829 = JCM 17196</name>
    <dbReference type="NCBI Taxonomy" id="1423781"/>
    <lineage>
        <taxon>Bacteria</taxon>
        <taxon>Bacillati</taxon>
        <taxon>Bacillota</taxon>
        <taxon>Bacilli</taxon>
        <taxon>Lactobacillales</taxon>
        <taxon>Lactobacillaceae</taxon>
        <taxon>Apilactobacillus</taxon>
    </lineage>
</organism>
<dbReference type="Proteomes" id="UP000052012">
    <property type="component" value="Unassembled WGS sequence"/>
</dbReference>
<feature type="transmembrane region" description="Helical" evidence="7">
    <location>
        <begin position="44"/>
        <end position="62"/>
    </location>
</feature>
<dbReference type="InterPro" id="IPR011701">
    <property type="entry name" value="MFS"/>
</dbReference>
<sequence length="441" mass="47970">MNRNKFGIVLPIILLSYFMILLDNSLIFTSTVKISNELSLSPQILSWVTNAYALTFGGFLLLAGKAGDVYGRKVIFLLGLIIFSVGSLMVGLSINGLMIILMRAVQGLGSAILAPTTLALLMDNYHDETRTKAIEYYGATGGLGASLGLVIGGLIASYFSWRYGFIINVPIGIIMSILTIKYVKEDTKIKESLDWLGSLWSILGLSSLIYSITVNKNRFIFLALSILFIIIFILQEKRSNNPIMPLEIFKSNERSSAYIARFFFLGAMIAYFFLTPQAMQKVYGYTPLLAAIGFLPETIPQFLSATLLTRLNHKYSNKQFLLFGVITTFIGLLTGTLIGVENGYWLSIGIPMVIIGIGQGFSLSPLTVSGVANTNAKISGAASGVVNTVHQVGSSFGLSVVIALTGHYVSPVESFNHSLIVITGLMLIAVIAVFNISFQKN</sequence>
<feature type="transmembrane region" description="Helical" evidence="7">
    <location>
        <begin position="134"/>
        <end position="159"/>
    </location>
</feature>
<evidence type="ECO:0000313" key="10">
    <source>
        <dbReference type="Proteomes" id="UP000052012"/>
    </source>
</evidence>
<feature type="transmembrane region" description="Helical" evidence="7">
    <location>
        <begin position="165"/>
        <end position="183"/>
    </location>
</feature>
<keyword evidence="10" id="KW-1185">Reference proteome</keyword>
<dbReference type="Pfam" id="PF07690">
    <property type="entry name" value="MFS_1"/>
    <property type="match status" value="1"/>
</dbReference>
<evidence type="ECO:0000256" key="3">
    <source>
        <dbReference type="ARBA" id="ARBA00022475"/>
    </source>
</evidence>